<evidence type="ECO:0000256" key="5">
    <source>
        <dbReference type="SAM" id="SignalP"/>
    </source>
</evidence>
<keyword evidence="8" id="KW-1185">Reference proteome</keyword>
<evidence type="ECO:0000259" key="6">
    <source>
        <dbReference type="PROSITE" id="PS51007"/>
    </source>
</evidence>
<dbReference type="InterPro" id="IPR036280">
    <property type="entry name" value="Multihaem_cyt_sf"/>
</dbReference>
<gene>
    <name evidence="7" type="ORF">GTP77_16485</name>
</gene>
<dbReference type="AlphaFoldDB" id="A0A7X4HEJ1"/>
<feature type="chain" id="PRO_5030979019" evidence="5">
    <location>
        <begin position="34"/>
        <end position="492"/>
    </location>
</feature>
<dbReference type="Proteomes" id="UP000450676">
    <property type="component" value="Unassembled WGS sequence"/>
</dbReference>
<dbReference type="GO" id="GO:0009055">
    <property type="term" value="F:electron transfer activity"/>
    <property type="evidence" value="ECO:0007669"/>
    <property type="project" value="InterPro"/>
</dbReference>
<dbReference type="InterPro" id="IPR051395">
    <property type="entry name" value="Cytochrome_c_Peroxidase/MauG"/>
</dbReference>
<dbReference type="Gene3D" id="1.10.760.10">
    <property type="entry name" value="Cytochrome c-like domain"/>
    <property type="match status" value="1"/>
</dbReference>
<comment type="caution">
    <text evidence="7">The sequence shown here is derived from an EMBL/GenBank/DDBJ whole genome shotgun (WGS) entry which is preliminary data.</text>
</comment>
<evidence type="ECO:0000313" key="8">
    <source>
        <dbReference type="Proteomes" id="UP000450676"/>
    </source>
</evidence>
<dbReference type="GO" id="GO:0046872">
    <property type="term" value="F:metal ion binding"/>
    <property type="evidence" value="ECO:0007669"/>
    <property type="project" value="UniProtKB-KW"/>
</dbReference>
<dbReference type="SUPFAM" id="SSF48695">
    <property type="entry name" value="Multiheme cytochromes"/>
    <property type="match status" value="1"/>
</dbReference>
<dbReference type="RefSeq" id="WP_161073244.1">
    <property type="nucleotide sequence ID" value="NZ_CP086370.1"/>
</dbReference>
<evidence type="ECO:0000256" key="1">
    <source>
        <dbReference type="ARBA" id="ARBA00022617"/>
    </source>
</evidence>
<sequence>MKTTSAIPLAIALRLAALAAAAAIAGVCFAVTAAPPGEAGAQQAQQAQQPAPAAGAGEHPTSYMKVDITEDFNTTLARMRAARAGLMQRQRELLAQRYDLANRPSGATMFRGKPVQGGVRVKLPAGASWQRLAELDPAEIRARDLFPAGFLPLPHPNHAEGGMLFPQFHIDEIKRQEQRDLGRFDLDFDLPDHFLPEFPAPIFLTTRSDLGDVSGGKLLTIDNFHAMFNGLLNPKQLEGLRLLLTPFPQQQFNQTEDRRSERPSRGVACLDCHSNGHSNASTHLVGDMRPQIFRHRIDTPTLRGLNVQRLFGSQRALKTVEDFTEFEQRAAYFDGDPVIATKKGVNPLERGSQVHFMAEFQALLDFPPAPKLGIDGKLDPRKASEAELRGQALFFGKAQCASCHAAPYYTDNLMHNLKAERFYKPRMINGMMATADGPIKTFPLRGIKESPPYLHDGRLLTLEDTVEFFNLILETKLSDKEKSDLTAFLRTL</sequence>
<evidence type="ECO:0000256" key="4">
    <source>
        <dbReference type="PROSITE-ProRule" id="PRU00433"/>
    </source>
</evidence>
<accession>A0A7X4HEJ1</accession>
<evidence type="ECO:0000313" key="7">
    <source>
        <dbReference type="EMBL" id="MYN08927.1"/>
    </source>
</evidence>
<keyword evidence="2 4" id="KW-0479">Metal-binding</keyword>
<evidence type="ECO:0000256" key="2">
    <source>
        <dbReference type="ARBA" id="ARBA00022723"/>
    </source>
</evidence>
<dbReference type="SUPFAM" id="SSF46626">
    <property type="entry name" value="Cytochrome c"/>
    <property type="match status" value="1"/>
</dbReference>
<organism evidence="7 8">
    <name type="scientific">Pseudoduganella aquatica</name>
    <dbReference type="NCBI Taxonomy" id="2660641"/>
    <lineage>
        <taxon>Bacteria</taxon>
        <taxon>Pseudomonadati</taxon>
        <taxon>Pseudomonadota</taxon>
        <taxon>Betaproteobacteria</taxon>
        <taxon>Burkholderiales</taxon>
        <taxon>Oxalobacteraceae</taxon>
        <taxon>Telluria group</taxon>
        <taxon>Pseudoduganella</taxon>
    </lineage>
</organism>
<protein>
    <submittedName>
        <fullName evidence="7">Cytochrome B6</fullName>
    </submittedName>
</protein>
<name>A0A7X4HEJ1_9BURK</name>
<dbReference type="PANTHER" id="PTHR30600:SF13">
    <property type="entry name" value="METHYLAMINE UTILIZATION PROTEIN"/>
    <property type="match status" value="1"/>
</dbReference>
<dbReference type="GO" id="GO:0004130">
    <property type="term" value="F:cytochrome-c peroxidase activity"/>
    <property type="evidence" value="ECO:0007669"/>
    <property type="project" value="TreeGrafter"/>
</dbReference>
<dbReference type="PROSITE" id="PS51007">
    <property type="entry name" value="CYTC"/>
    <property type="match status" value="1"/>
</dbReference>
<evidence type="ECO:0000256" key="3">
    <source>
        <dbReference type="ARBA" id="ARBA00023004"/>
    </source>
</evidence>
<reference evidence="7 8" key="1">
    <citation type="submission" date="2019-12" db="EMBL/GenBank/DDBJ databases">
        <title>Novel species isolated from a subtropical stream in China.</title>
        <authorList>
            <person name="Lu H."/>
        </authorList>
    </citation>
    <scope>NUCLEOTIDE SEQUENCE [LARGE SCALE GENOMIC DNA]</scope>
    <source>
        <strain evidence="7 8">FT127W</strain>
    </source>
</reference>
<dbReference type="PANTHER" id="PTHR30600">
    <property type="entry name" value="CYTOCHROME C PEROXIDASE-RELATED"/>
    <property type="match status" value="1"/>
</dbReference>
<proteinExistence type="predicted"/>
<dbReference type="InterPro" id="IPR036909">
    <property type="entry name" value="Cyt_c-like_dom_sf"/>
</dbReference>
<dbReference type="EMBL" id="WWCU01000018">
    <property type="protein sequence ID" value="MYN08927.1"/>
    <property type="molecule type" value="Genomic_DNA"/>
</dbReference>
<feature type="domain" description="Cytochrome c" evidence="6">
    <location>
        <begin position="385"/>
        <end position="492"/>
    </location>
</feature>
<keyword evidence="1 4" id="KW-0349">Heme</keyword>
<dbReference type="InterPro" id="IPR009056">
    <property type="entry name" value="Cyt_c-like_dom"/>
</dbReference>
<dbReference type="GO" id="GO:0020037">
    <property type="term" value="F:heme binding"/>
    <property type="evidence" value="ECO:0007669"/>
    <property type="project" value="InterPro"/>
</dbReference>
<keyword evidence="3 4" id="KW-0408">Iron</keyword>
<keyword evidence="5" id="KW-0732">Signal</keyword>
<feature type="signal peptide" evidence="5">
    <location>
        <begin position="1"/>
        <end position="33"/>
    </location>
</feature>